<proteinExistence type="predicted"/>
<gene>
    <name evidence="1" type="ORF">KPH14_012293</name>
</gene>
<reference evidence="1" key="1">
    <citation type="submission" date="2021-08" db="EMBL/GenBank/DDBJ databases">
        <authorList>
            <person name="Misof B."/>
            <person name="Oliver O."/>
            <person name="Podsiadlowski L."/>
            <person name="Donath A."/>
            <person name="Peters R."/>
            <person name="Mayer C."/>
            <person name="Rust J."/>
            <person name="Gunkel S."/>
            <person name="Lesny P."/>
            <person name="Martin S."/>
            <person name="Oeyen J.P."/>
            <person name="Petersen M."/>
            <person name="Panagiotis P."/>
            <person name="Wilbrandt J."/>
            <person name="Tanja T."/>
        </authorList>
    </citation>
    <scope>NUCLEOTIDE SEQUENCE</scope>
    <source>
        <strain evidence="1">GBR_01_08_01A</strain>
        <tissue evidence="1">Thorax + abdomen</tissue>
    </source>
</reference>
<dbReference type="EMBL" id="JAIFRP010000464">
    <property type="protein sequence ID" value="KAK2578269.1"/>
    <property type="molecule type" value="Genomic_DNA"/>
</dbReference>
<sequence>MWDKLHTLYGDISEDLKQNSWQDFYKFTISDGEPIATQIEKFETICKKLDDAGEKPSDSAVMSRLLDSLPTKFSAFRMAWESTSRSERRKENLIARIVREEKRLITVDEEESSLALKLKTLKQEKWGEKAIASNQTKTKKSK</sequence>
<organism evidence="1 2">
    <name type="scientific">Odynerus spinipes</name>
    <dbReference type="NCBI Taxonomy" id="1348599"/>
    <lineage>
        <taxon>Eukaryota</taxon>
        <taxon>Metazoa</taxon>
        <taxon>Ecdysozoa</taxon>
        <taxon>Arthropoda</taxon>
        <taxon>Hexapoda</taxon>
        <taxon>Insecta</taxon>
        <taxon>Pterygota</taxon>
        <taxon>Neoptera</taxon>
        <taxon>Endopterygota</taxon>
        <taxon>Hymenoptera</taxon>
        <taxon>Apocrita</taxon>
        <taxon>Aculeata</taxon>
        <taxon>Vespoidea</taxon>
        <taxon>Vespidae</taxon>
        <taxon>Eumeninae</taxon>
        <taxon>Odynerus</taxon>
    </lineage>
</organism>
<reference evidence="1" key="2">
    <citation type="journal article" date="2023" name="Commun. Biol.">
        <title>Intrasexual cuticular hydrocarbon dimorphism in a wasp sheds light on hydrocarbon biosynthesis genes in Hymenoptera.</title>
        <authorList>
            <person name="Moris V.C."/>
            <person name="Podsiadlowski L."/>
            <person name="Martin S."/>
            <person name="Oeyen J.P."/>
            <person name="Donath A."/>
            <person name="Petersen M."/>
            <person name="Wilbrandt J."/>
            <person name="Misof B."/>
            <person name="Liedtke D."/>
            <person name="Thamm M."/>
            <person name="Scheiner R."/>
            <person name="Schmitt T."/>
            <person name="Niehuis O."/>
        </authorList>
    </citation>
    <scope>NUCLEOTIDE SEQUENCE</scope>
    <source>
        <strain evidence="1">GBR_01_08_01A</strain>
    </source>
</reference>
<dbReference type="Proteomes" id="UP001258017">
    <property type="component" value="Unassembled WGS sequence"/>
</dbReference>
<dbReference type="AlphaFoldDB" id="A0AAD9VKX6"/>
<protein>
    <submittedName>
        <fullName evidence="1">Uncharacterized protein</fullName>
    </submittedName>
</protein>
<accession>A0AAD9VKX6</accession>
<evidence type="ECO:0000313" key="2">
    <source>
        <dbReference type="Proteomes" id="UP001258017"/>
    </source>
</evidence>
<name>A0AAD9VKX6_9HYME</name>
<comment type="caution">
    <text evidence="1">The sequence shown here is derived from an EMBL/GenBank/DDBJ whole genome shotgun (WGS) entry which is preliminary data.</text>
</comment>
<evidence type="ECO:0000313" key="1">
    <source>
        <dbReference type="EMBL" id="KAK2578269.1"/>
    </source>
</evidence>
<keyword evidence="2" id="KW-1185">Reference proteome</keyword>
<dbReference type="Pfam" id="PF14223">
    <property type="entry name" value="Retrotran_gag_2"/>
    <property type="match status" value="1"/>
</dbReference>